<evidence type="ECO:0000313" key="4">
    <source>
        <dbReference type="EMBL" id="QKD82798.1"/>
    </source>
</evidence>
<feature type="domain" description="RmlD-like substrate binding" evidence="3">
    <location>
        <begin position="3"/>
        <end position="302"/>
    </location>
</feature>
<reference evidence="4 5" key="1">
    <citation type="submission" date="2020-05" db="EMBL/GenBank/DDBJ databases">
        <title>Complete genome sequence of of a novel Thermoleptolyngbya strain isolated from hot springs of Ganzi, Sichuan China.</title>
        <authorList>
            <person name="Tang J."/>
            <person name="Daroch M."/>
            <person name="Li L."/>
            <person name="Waleron K."/>
            <person name="Waleron M."/>
            <person name="Waleron M."/>
        </authorList>
    </citation>
    <scope>NUCLEOTIDE SEQUENCE [LARGE SCALE GENOMIC DNA]</scope>
    <source>
        <strain evidence="4 5">PKUAC-SCTA183</strain>
    </source>
</reference>
<evidence type="ECO:0000313" key="5">
    <source>
        <dbReference type="Proteomes" id="UP000505210"/>
    </source>
</evidence>
<evidence type="ECO:0000256" key="2">
    <source>
        <dbReference type="RuleBase" id="RU364082"/>
    </source>
</evidence>
<dbReference type="GO" id="GO:0008831">
    <property type="term" value="F:dTDP-4-dehydrorhamnose reductase activity"/>
    <property type="evidence" value="ECO:0007669"/>
    <property type="project" value="UniProtKB-EC"/>
</dbReference>
<dbReference type="GO" id="GO:0019305">
    <property type="term" value="P:dTDP-rhamnose biosynthetic process"/>
    <property type="evidence" value="ECO:0007669"/>
    <property type="project" value="UniProtKB-UniPathway"/>
</dbReference>
<dbReference type="AlphaFoldDB" id="A0A6M8B8J5"/>
<keyword evidence="5" id="KW-1185">Reference proteome</keyword>
<dbReference type="Gene3D" id="3.90.25.10">
    <property type="entry name" value="UDP-galactose 4-epimerase, domain 1"/>
    <property type="match status" value="1"/>
</dbReference>
<accession>A0A6M8B8J5</accession>
<proteinExistence type="inferred from homology"/>
<dbReference type="PANTHER" id="PTHR10491">
    <property type="entry name" value="DTDP-4-DEHYDRORHAMNOSE REDUCTASE"/>
    <property type="match status" value="1"/>
</dbReference>
<dbReference type="UniPathway" id="UPA00124"/>
<dbReference type="EMBL" id="CP053661">
    <property type="protein sequence ID" value="QKD82798.1"/>
    <property type="molecule type" value="Genomic_DNA"/>
</dbReference>
<evidence type="ECO:0000256" key="1">
    <source>
        <dbReference type="ARBA" id="ARBA00010944"/>
    </source>
</evidence>
<dbReference type="InterPro" id="IPR005913">
    <property type="entry name" value="dTDP_dehydrorham_reduct"/>
</dbReference>
<comment type="similarity">
    <text evidence="1 2">Belongs to the dTDP-4-dehydrorhamnose reductase family.</text>
</comment>
<dbReference type="Pfam" id="PF04321">
    <property type="entry name" value="RmlD_sub_bind"/>
    <property type="match status" value="1"/>
</dbReference>
<name>A0A6M8B8J5_9CYAN</name>
<dbReference type="CDD" id="cd05254">
    <property type="entry name" value="dTDP_HR_like_SDR_e"/>
    <property type="match status" value="1"/>
</dbReference>
<keyword evidence="2" id="KW-0521">NADP</keyword>
<comment type="pathway">
    <text evidence="2">Carbohydrate biosynthesis; dTDP-L-rhamnose biosynthesis.</text>
</comment>
<dbReference type="Gene3D" id="3.40.50.720">
    <property type="entry name" value="NAD(P)-binding Rossmann-like Domain"/>
    <property type="match status" value="1"/>
</dbReference>
<dbReference type="InterPro" id="IPR029903">
    <property type="entry name" value="RmlD-like-bd"/>
</dbReference>
<organism evidence="4 5">
    <name type="scientific">Thermoleptolyngbya sichuanensis A183</name>
    <dbReference type="NCBI Taxonomy" id="2737172"/>
    <lineage>
        <taxon>Bacteria</taxon>
        <taxon>Bacillati</taxon>
        <taxon>Cyanobacteriota</taxon>
        <taxon>Cyanophyceae</taxon>
        <taxon>Oculatellales</taxon>
        <taxon>Oculatellaceae</taxon>
        <taxon>Thermoleptolyngbya</taxon>
        <taxon>Thermoleptolyngbya sichuanensis</taxon>
    </lineage>
</organism>
<keyword evidence="2 4" id="KW-0560">Oxidoreductase</keyword>
<dbReference type="GO" id="GO:0005829">
    <property type="term" value="C:cytosol"/>
    <property type="evidence" value="ECO:0007669"/>
    <property type="project" value="TreeGrafter"/>
</dbReference>
<dbReference type="NCBIfam" id="TIGR01214">
    <property type="entry name" value="rmlD"/>
    <property type="match status" value="1"/>
</dbReference>
<dbReference type="KEGG" id="theu:HPC62_11915"/>
<gene>
    <name evidence="4" type="primary">rfbD</name>
    <name evidence="4" type="ORF">HPC62_11915</name>
</gene>
<dbReference type="SUPFAM" id="SSF51735">
    <property type="entry name" value="NAD(P)-binding Rossmann-fold domains"/>
    <property type="match status" value="1"/>
</dbReference>
<dbReference type="RefSeq" id="WP_172355922.1">
    <property type="nucleotide sequence ID" value="NZ_CP053661.1"/>
</dbReference>
<evidence type="ECO:0000259" key="3">
    <source>
        <dbReference type="Pfam" id="PF04321"/>
    </source>
</evidence>
<comment type="function">
    <text evidence="2">Catalyzes the reduction of dTDP-6-deoxy-L-lyxo-4-hexulose to yield dTDP-L-rhamnose.</text>
</comment>
<dbReference type="EC" id="1.1.1.133" evidence="2"/>
<dbReference type="Proteomes" id="UP000505210">
    <property type="component" value="Chromosome"/>
</dbReference>
<protein>
    <recommendedName>
        <fullName evidence="2">dTDP-4-dehydrorhamnose reductase</fullName>
        <ecNumber evidence="2">1.1.1.133</ecNumber>
    </recommendedName>
</protein>
<dbReference type="InterPro" id="IPR036291">
    <property type="entry name" value="NAD(P)-bd_dom_sf"/>
</dbReference>
<dbReference type="PANTHER" id="PTHR10491:SF4">
    <property type="entry name" value="METHIONINE ADENOSYLTRANSFERASE 2 SUBUNIT BETA"/>
    <property type="match status" value="1"/>
</dbReference>
<sequence length="309" mass="33145">MSRILLTGATGQVGQELVRSLAPIGDVIACDRARLNLAAPDTLKQTIYELQPDVIVNAAAYTAVDKAEQEPELANTINGIAPKILAECCKETGASLIHISTDYVFDGTKNTPYLEIDTPNPIGAYAKSKHLGEVGIQDVLGDRLNQYMILRTSWVYGVYGAGNFVKTMLRVGSSREELRVVTDQVGSPTWAADLAGAIAGFTVRALNASTTPPAAPIGGIYHVTNTGVISWYDFAVAIFEEAEALGYPLTVQRVVPITTDEYPLPAPRPAYSVLSGKKTAALLGDSLPYWRQSLRRMLADLQAAVPGHS</sequence>